<dbReference type="Pfam" id="PF10698">
    <property type="entry name" value="DUF2505"/>
    <property type="match status" value="1"/>
</dbReference>
<dbReference type="InterPro" id="IPR019639">
    <property type="entry name" value="DUF2505"/>
</dbReference>
<keyword evidence="2" id="KW-1185">Reference proteome</keyword>
<proteinExistence type="predicted"/>
<dbReference type="InterPro" id="IPR023393">
    <property type="entry name" value="START-like_dom_sf"/>
</dbReference>
<reference evidence="1 2" key="1">
    <citation type="submission" date="2023-09" db="EMBL/GenBank/DDBJ databases">
        <authorList>
            <person name="Rey-Velasco X."/>
        </authorList>
    </citation>
    <scope>NUCLEOTIDE SEQUENCE [LARGE SCALE GENOMIC DNA]</scope>
    <source>
        <strain evidence="1 2">W345</strain>
    </source>
</reference>
<dbReference type="RefSeq" id="WP_311365085.1">
    <property type="nucleotide sequence ID" value="NZ_JAVRIC010000012.1"/>
</dbReference>
<gene>
    <name evidence="1" type="ORF">RM530_09990</name>
</gene>
<comment type="caution">
    <text evidence="1">The sequence shown here is derived from an EMBL/GenBank/DDBJ whole genome shotgun (WGS) entry which is preliminary data.</text>
</comment>
<dbReference type="Proteomes" id="UP001254608">
    <property type="component" value="Unassembled WGS sequence"/>
</dbReference>
<dbReference type="Gene3D" id="3.30.530.20">
    <property type="match status" value="1"/>
</dbReference>
<organism evidence="1 2">
    <name type="scientific">Banduia mediterranea</name>
    <dbReference type="NCBI Taxonomy" id="3075609"/>
    <lineage>
        <taxon>Bacteria</taxon>
        <taxon>Pseudomonadati</taxon>
        <taxon>Pseudomonadota</taxon>
        <taxon>Gammaproteobacteria</taxon>
        <taxon>Nevskiales</taxon>
        <taxon>Algiphilaceae</taxon>
        <taxon>Banduia</taxon>
    </lineage>
</organism>
<name>A0ABU2WIK7_9GAMM</name>
<dbReference type="EMBL" id="JAVRIC010000012">
    <property type="protein sequence ID" value="MDT0497692.1"/>
    <property type="molecule type" value="Genomic_DNA"/>
</dbReference>
<evidence type="ECO:0000313" key="2">
    <source>
        <dbReference type="Proteomes" id="UP001254608"/>
    </source>
</evidence>
<accession>A0ABU2WIK7</accession>
<evidence type="ECO:0000313" key="1">
    <source>
        <dbReference type="EMBL" id="MDT0497692.1"/>
    </source>
</evidence>
<sequence length="163" mass="18622">MLNFDETLQLGGNQERFFRMLQDKSFFERKYKDMRLQTAEVLEHEGVGEVIKVTVRYSAPLGEALPPIAQKFVGDEIVITQHEQWDFSTGKASIRQEVRNAPAKIGSDIEFGEAADGVQVEMHWHVNVSVPMIGAKLEKMIGDTLRMMMKAEFRSSRKLLAEY</sequence>
<protein>
    <submittedName>
        <fullName evidence="1">DUF2505 domain-containing protein</fullName>
    </submittedName>
</protein>